<feature type="chain" id="PRO_5021725914" description="Curlin" evidence="1">
    <location>
        <begin position="19"/>
        <end position="149"/>
    </location>
</feature>
<reference evidence="2 3" key="1">
    <citation type="submission" date="2019-06" db="EMBL/GenBank/DDBJ databases">
        <title>Metagenome assembled Genome of Spiribacter salinus SL48-SHIP from the microbial mat of Salt Lake 48 (Novosibirsk region, Russia).</title>
        <authorList>
            <person name="Shipova A."/>
            <person name="Rozanov A.S."/>
            <person name="Bryanskaya A.V."/>
            <person name="Peltek S.E."/>
        </authorList>
    </citation>
    <scope>NUCLEOTIDE SEQUENCE [LARGE SCALE GENOMIC DNA]</scope>
    <source>
        <strain evidence="2">SL48-SHIP-2</strain>
    </source>
</reference>
<dbReference type="Proteomes" id="UP000315400">
    <property type="component" value="Unassembled WGS sequence"/>
</dbReference>
<evidence type="ECO:0000313" key="2">
    <source>
        <dbReference type="EMBL" id="TQE98539.1"/>
    </source>
</evidence>
<evidence type="ECO:0000256" key="1">
    <source>
        <dbReference type="SAM" id="SignalP"/>
    </source>
</evidence>
<name>A0A540VP50_9GAMM</name>
<organism evidence="2 3">
    <name type="scientific">Spiribacter salinus</name>
    <dbReference type="NCBI Taxonomy" id="1335746"/>
    <lineage>
        <taxon>Bacteria</taxon>
        <taxon>Pseudomonadati</taxon>
        <taxon>Pseudomonadota</taxon>
        <taxon>Gammaproteobacteria</taxon>
        <taxon>Chromatiales</taxon>
        <taxon>Ectothiorhodospiraceae</taxon>
        <taxon>Spiribacter</taxon>
    </lineage>
</organism>
<keyword evidence="1" id="KW-0732">Signal</keyword>
<comment type="caution">
    <text evidence="2">The sequence shown here is derived from an EMBL/GenBank/DDBJ whole genome shotgun (WGS) entry which is preliminary data.</text>
</comment>
<dbReference type="EMBL" id="VIFK01000178">
    <property type="protein sequence ID" value="TQE98539.1"/>
    <property type="molecule type" value="Genomic_DNA"/>
</dbReference>
<proteinExistence type="predicted"/>
<protein>
    <recommendedName>
        <fullName evidence="4">Curlin</fullName>
    </recommendedName>
</protein>
<gene>
    <name evidence="2" type="ORF">FKY71_13330</name>
</gene>
<sequence>MRRILAVVFMLAAGGISASDVRDNENVITRVGAPLDNRLVIEQSDSGAHSVTLHLEDTNALLASDNWVRDPLSNLRPGRVVQTGSAHNLTARFAGQGHQIAVRQSGRSHSAWVNTQGRANIVSIAQTGQGNIADISQAGLRNSVAIFQN</sequence>
<dbReference type="AlphaFoldDB" id="A0A540VP50"/>
<accession>A0A540VP50</accession>
<feature type="signal peptide" evidence="1">
    <location>
        <begin position="1"/>
        <end position="18"/>
    </location>
</feature>
<evidence type="ECO:0008006" key="4">
    <source>
        <dbReference type="Google" id="ProtNLM"/>
    </source>
</evidence>
<evidence type="ECO:0000313" key="3">
    <source>
        <dbReference type="Proteomes" id="UP000315400"/>
    </source>
</evidence>